<dbReference type="EMBL" id="JAWDIE010000006">
    <property type="protein sequence ID" value="MEJ7137829.1"/>
    <property type="molecule type" value="Genomic_DNA"/>
</dbReference>
<keyword evidence="1" id="KW-0032">Aminotransferase</keyword>
<keyword evidence="2" id="KW-1185">Reference proteome</keyword>
<comment type="caution">
    <text evidence="1">The sequence shown here is derived from an EMBL/GenBank/DDBJ whole genome shotgun (WGS) entry which is preliminary data.</text>
</comment>
<reference evidence="1" key="1">
    <citation type="submission" date="2023-10" db="EMBL/GenBank/DDBJ databases">
        <title>Amphibacter perezi, gen. nov., sp. nov. a novel taxa of the family Comamonadaceae, class Betaproteobacteria isolated from the skin microbiota of Pelophylax perezi from different populations.</title>
        <authorList>
            <person name="Costa S."/>
            <person name="Proenca D.N."/>
            <person name="Lopes I."/>
            <person name="Morais P.V."/>
        </authorList>
    </citation>
    <scope>NUCLEOTIDE SEQUENCE</scope>
    <source>
        <strain evidence="1">SL12-8</strain>
    </source>
</reference>
<dbReference type="Proteomes" id="UP001364695">
    <property type="component" value="Unassembled WGS sequence"/>
</dbReference>
<accession>A0ACC6P0R1</accession>
<dbReference type="EC" id="2.6.1.62" evidence="1"/>
<proteinExistence type="predicted"/>
<sequence length="491" mass="53068">MNHLPVNPPNDTQNAAQRPLARRSRAAVWHPCTQMHSLDRVPPLPIARAQGAWLYDDQGQAYADLISSWWVNLFGHADAGISEAISRQLQTLPHVMLAGCTHEPAVALAERLAQTTGGALGHCFFASDGASAVEIALKLSVHYWRNRGHSGKDRFVCLQGSYHGETLGALGVTDVPVFREAYGPLLRPALVAPSPDARHAQPGESARDVALRAAQGLAELLEAHRGEIAALILEPMVQCAGGMAMYDAEYLRQARALCDAHEVHLIADEIAVGCGRTGHIWAWQHSHEGHHKGYHEDEGDEPDRWPDFLCVSKGITGGFLPLSLVLCTDTVYQGFWHEEVARGFLHSHSYTGNALACAAALAVLDRLQSGAMRALWPQQAQWLEMLMQPALTDPRWAAHVRHPRQIGTIAAFDLDAAVLPARFAERLHLAGRRHGLLLRPIGGTVYAMPPLVLSEDLARFAGQGLVNCLAEVLGDTPASSGGPAAGQSAVC</sequence>
<evidence type="ECO:0000313" key="1">
    <source>
        <dbReference type="EMBL" id="MEJ7137829.1"/>
    </source>
</evidence>
<keyword evidence="1" id="KW-0808">Transferase</keyword>
<evidence type="ECO:0000313" key="2">
    <source>
        <dbReference type="Proteomes" id="UP001364695"/>
    </source>
</evidence>
<name>A0ACC6P0R1_9BURK</name>
<gene>
    <name evidence="1" type="primary">bioA</name>
    <name evidence="1" type="ORF">RV045_05195</name>
</gene>
<organism evidence="1 2">
    <name type="scientific">Amphibiibacter pelophylacis</name>
    <dbReference type="NCBI Taxonomy" id="1799477"/>
    <lineage>
        <taxon>Bacteria</taxon>
        <taxon>Pseudomonadati</taxon>
        <taxon>Pseudomonadota</taxon>
        <taxon>Betaproteobacteria</taxon>
        <taxon>Burkholderiales</taxon>
        <taxon>Sphaerotilaceae</taxon>
        <taxon>Amphibiibacter</taxon>
    </lineage>
</organism>
<protein>
    <submittedName>
        <fullName evidence="1">Adenosylmethionine--8-amino-7-oxononanoate transaminase</fullName>
        <ecNumber evidence="1">2.6.1.62</ecNumber>
    </submittedName>
</protein>